<dbReference type="AlphaFoldDB" id="E6U792"/>
<feature type="transmembrane region" description="Helical" evidence="9">
    <location>
        <begin position="203"/>
        <end position="222"/>
    </location>
</feature>
<dbReference type="Pfam" id="PF00953">
    <property type="entry name" value="Glycos_transf_4"/>
    <property type="match status" value="1"/>
</dbReference>
<gene>
    <name evidence="10" type="ordered locus">Ethha_0240</name>
</gene>
<keyword evidence="7" id="KW-0479">Metal-binding</keyword>
<dbReference type="GO" id="GO:0071555">
    <property type="term" value="P:cell wall organization"/>
    <property type="evidence" value="ECO:0007669"/>
    <property type="project" value="TreeGrafter"/>
</dbReference>
<evidence type="ECO:0000313" key="10">
    <source>
        <dbReference type="EMBL" id="ADU25827.1"/>
    </source>
</evidence>
<dbReference type="PANTHER" id="PTHR22926">
    <property type="entry name" value="PHOSPHO-N-ACETYLMURAMOYL-PENTAPEPTIDE-TRANSFERASE"/>
    <property type="match status" value="1"/>
</dbReference>
<feature type="compositionally biased region" description="Basic and acidic residues" evidence="8">
    <location>
        <begin position="415"/>
        <end position="425"/>
    </location>
</feature>
<feature type="region of interest" description="Disordered" evidence="8">
    <location>
        <begin position="378"/>
        <end position="425"/>
    </location>
</feature>
<evidence type="ECO:0000256" key="5">
    <source>
        <dbReference type="ARBA" id="ARBA00022989"/>
    </source>
</evidence>
<evidence type="ECO:0000256" key="7">
    <source>
        <dbReference type="PIRSR" id="PIRSR600715-1"/>
    </source>
</evidence>
<evidence type="ECO:0000256" key="3">
    <source>
        <dbReference type="ARBA" id="ARBA00022679"/>
    </source>
</evidence>
<feature type="binding site" evidence="7">
    <location>
        <position position="171"/>
    </location>
    <ligand>
        <name>Mg(2+)</name>
        <dbReference type="ChEBI" id="CHEBI:18420"/>
    </ligand>
</feature>
<feature type="transmembrane region" description="Helical" evidence="9">
    <location>
        <begin position="85"/>
        <end position="105"/>
    </location>
</feature>
<evidence type="ECO:0000256" key="8">
    <source>
        <dbReference type="SAM" id="MobiDB-lite"/>
    </source>
</evidence>
<comment type="cofactor">
    <cofactor evidence="7">
        <name>Mg(2+)</name>
        <dbReference type="ChEBI" id="CHEBI:18420"/>
    </cofactor>
</comment>
<sequence length="425" mass="45485">MSLKTYGAIALTLVLAIAISYVCTPFVIRLANRIGWMDIPKDKRRMHKKAIPLLGGLSIIAGFLFSSLIILLVLGHFSDYYPPRILLLMLQILPGAAIIAVVAFFDDRFNLPPLPRLAVQCVAAGIAVAMGVRIQFISGSVRLFGTQTFNLGWLSIPVTIIWIAGMTNAMNWIDGLDGLAAGISSIASGTVLILATLQGRPQLAVAILTAALAGGCLGLLPYNKNPAKVFMGDTGAMFLGYTLGVISVQGLFKFYAAISFLVPILILALPILDTASAILRRLAEGKSPFTPDRSHIHHKLIDMGLSQKQAVGFLYAVSGTLSVIAILFTVFGKVIGWRFLLLTLLVVLGASLVALKLCRKYNAQCKCKNESILHGCAAGKEPEKQPPEPDGQKSPAVDEKSTNTPARPDTPDAAEPNKKDKQGGE</sequence>
<dbReference type="InterPro" id="IPR000715">
    <property type="entry name" value="Glycosyl_transferase_4"/>
</dbReference>
<feature type="transmembrane region" description="Helical" evidence="9">
    <location>
        <begin position="6"/>
        <end position="30"/>
    </location>
</feature>
<dbReference type="GO" id="GO:0046872">
    <property type="term" value="F:metal ion binding"/>
    <property type="evidence" value="ECO:0007669"/>
    <property type="project" value="UniProtKB-KW"/>
</dbReference>
<proteinExistence type="predicted"/>
<feature type="transmembrane region" description="Helical" evidence="9">
    <location>
        <begin position="229"/>
        <end position="248"/>
    </location>
</feature>
<feature type="transmembrane region" description="Helical" evidence="9">
    <location>
        <begin position="254"/>
        <end position="272"/>
    </location>
</feature>
<keyword evidence="7" id="KW-0460">Magnesium</keyword>
<dbReference type="GO" id="GO:0009103">
    <property type="term" value="P:lipopolysaccharide biosynthetic process"/>
    <property type="evidence" value="ECO:0007669"/>
    <property type="project" value="TreeGrafter"/>
</dbReference>
<dbReference type="PANTHER" id="PTHR22926:SF3">
    <property type="entry name" value="UNDECAPRENYL-PHOSPHATE ALPHA-N-ACETYLGLUCOSAMINYL 1-PHOSPHATE TRANSFERASE"/>
    <property type="match status" value="1"/>
</dbReference>
<feature type="binding site" evidence="7">
    <location>
        <position position="233"/>
    </location>
    <ligand>
        <name>Mg(2+)</name>
        <dbReference type="ChEBI" id="CHEBI:18420"/>
    </ligand>
</feature>
<dbReference type="eggNOG" id="COG0472">
    <property type="taxonomic scope" value="Bacteria"/>
</dbReference>
<feature type="transmembrane region" description="Helical" evidence="9">
    <location>
        <begin position="337"/>
        <end position="358"/>
    </location>
</feature>
<keyword evidence="3 10" id="KW-0808">Transferase</keyword>
<evidence type="ECO:0000256" key="4">
    <source>
        <dbReference type="ARBA" id="ARBA00022692"/>
    </source>
</evidence>
<feature type="transmembrane region" description="Helical" evidence="9">
    <location>
        <begin position="310"/>
        <end position="331"/>
    </location>
</feature>
<keyword evidence="11" id="KW-1185">Reference proteome</keyword>
<dbReference type="Proteomes" id="UP000001551">
    <property type="component" value="Chromosome"/>
</dbReference>
<keyword evidence="5 9" id="KW-1133">Transmembrane helix</keyword>
<feature type="transmembrane region" description="Helical" evidence="9">
    <location>
        <begin position="178"/>
        <end position="197"/>
    </location>
</feature>
<dbReference type="CDD" id="cd06853">
    <property type="entry name" value="GT_WecA_like"/>
    <property type="match status" value="1"/>
</dbReference>
<dbReference type="GO" id="GO:0016780">
    <property type="term" value="F:phosphotransferase activity, for other substituted phosphate groups"/>
    <property type="evidence" value="ECO:0007669"/>
    <property type="project" value="InterPro"/>
</dbReference>
<keyword evidence="4 9" id="KW-0812">Transmembrane</keyword>
<dbReference type="EMBL" id="CP002400">
    <property type="protein sequence ID" value="ADU25827.1"/>
    <property type="molecule type" value="Genomic_DNA"/>
</dbReference>
<comment type="subcellular location">
    <subcellularLocation>
        <location evidence="1">Cell membrane</location>
        <topology evidence="1">Multi-pass membrane protein</topology>
    </subcellularLocation>
</comment>
<feature type="compositionally biased region" description="Basic and acidic residues" evidence="8">
    <location>
        <begin position="380"/>
        <end position="401"/>
    </location>
</feature>
<reference evidence="10 11" key="1">
    <citation type="submission" date="2010-12" db="EMBL/GenBank/DDBJ databases">
        <title>Complete sequence of Ethanoligenens harbinense YUAN-3.</title>
        <authorList>
            <person name="Lucas S."/>
            <person name="Copeland A."/>
            <person name="Lapidus A."/>
            <person name="Cheng J.-F."/>
            <person name="Bruce D."/>
            <person name="Goodwin L."/>
            <person name="Pitluck S."/>
            <person name="Chertkov O."/>
            <person name="Misra M."/>
            <person name="Detter J.C."/>
            <person name="Han C."/>
            <person name="Tapia R."/>
            <person name="Land M."/>
            <person name="Hauser L."/>
            <person name="Jeffries C."/>
            <person name="Kyrpides N."/>
            <person name="Ivanova N."/>
            <person name="Mikhailova N."/>
            <person name="Wang A."/>
            <person name="Mouttaki H."/>
            <person name="He Z."/>
            <person name="Zhou J."/>
            <person name="Hemme C.L."/>
            <person name="Woyke T."/>
        </authorList>
    </citation>
    <scope>NUCLEOTIDE SEQUENCE [LARGE SCALE GENOMIC DNA]</scope>
    <source>
        <strain evidence="11">DSM 18485 / JCM 12961 / CGMCC 1.5033 / YUAN-3</strain>
    </source>
</reference>
<name>E6U792_ETHHY</name>
<dbReference type="GO" id="GO:0044038">
    <property type="term" value="P:cell wall macromolecule biosynthetic process"/>
    <property type="evidence" value="ECO:0007669"/>
    <property type="project" value="TreeGrafter"/>
</dbReference>
<dbReference type="GO" id="GO:0005886">
    <property type="term" value="C:plasma membrane"/>
    <property type="evidence" value="ECO:0007669"/>
    <property type="project" value="UniProtKB-SubCell"/>
</dbReference>
<dbReference type="InterPro" id="IPR018480">
    <property type="entry name" value="PNAcMuramoyl-5peptid_Trfase_CS"/>
</dbReference>
<evidence type="ECO:0000256" key="6">
    <source>
        <dbReference type="ARBA" id="ARBA00023136"/>
    </source>
</evidence>
<dbReference type="RefSeq" id="WP_013484208.1">
    <property type="nucleotide sequence ID" value="NC_014828.1"/>
</dbReference>
<dbReference type="STRING" id="663278.Ethha_0240"/>
<evidence type="ECO:0000256" key="2">
    <source>
        <dbReference type="ARBA" id="ARBA00022475"/>
    </source>
</evidence>
<feature type="transmembrane region" description="Helical" evidence="9">
    <location>
        <begin position="148"/>
        <end position="166"/>
    </location>
</feature>
<organism evidence="10 11">
    <name type="scientific">Ethanoligenens harbinense (strain DSM 18485 / JCM 12961 / CGMCC 1.5033 / YUAN-3)</name>
    <dbReference type="NCBI Taxonomy" id="663278"/>
    <lineage>
        <taxon>Bacteria</taxon>
        <taxon>Bacillati</taxon>
        <taxon>Bacillota</taxon>
        <taxon>Clostridia</taxon>
        <taxon>Eubacteriales</taxon>
        <taxon>Oscillospiraceae</taxon>
        <taxon>Ethanoligenens</taxon>
    </lineage>
</organism>
<evidence type="ECO:0000256" key="9">
    <source>
        <dbReference type="SAM" id="Phobius"/>
    </source>
</evidence>
<keyword evidence="6 9" id="KW-0472">Membrane</keyword>
<evidence type="ECO:0000256" key="1">
    <source>
        <dbReference type="ARBA" id="ARBA00004651"/>
    </source>
</evidence>
<dbReference type="HOGENOM" id="CLU_023982_2_3_9"/>
<feature type="transmembrane region" description="Helical" evidence="9">
    <location>
        <begin position="51"/>
        <end position="73"/>
    </location>
</feature>
<protein>
    <submittedName>
        <fullName evidence="10">Glycosyl transferase, family 4, conserved region</fullName>
    </submittedName>
</protein>
<keyword evidence="2" id="KW-1003">Cell membrane</keyword>
<feature type="transmembrane region" description="Helical" evidence="9">
    <location>
        <begin position="117"/>
        <end position="136"/>
    </location>
</feature>
<evidence type="ECO:0000313" key="11">
    <source>
        <dbReference type="Proteomes" id="UP000001551"/>
    </source>
</evidence>
<dbReference type="KEGG" id="eha:Ethha_0240"/>
<dbReference type="PROSITE" id="PS01348">
    <property type="entry name" value="MRAY_2"/>
    <property type="match status" value="1"/>
</dbReference>
<accession>E6U792</accession>